<sequence length="64" mass="7498">MEMLVVLDQTRPDIGLRVAKVIVPGMRHMWKRLGLGRLYDVPVSMGWLKETLTEDELNPFPMWM</sequence>
<comment type="caution">
    <text evidence="2">The sequence shown here is derived from an EMBL/GenBank/DDBJ whole genome shotgun (WGS) entry which is preliminary data.</text>
</comment>
<dbReference type="InterPro" id="IPR003776">
    <property type="entry name" value="YcaO-like_dom"/>
</dbReference>
<dbReference type="Proteomes" id="UP000003172">
    <property type="component" value="Unassembled WGS sequence"/>
</dbReference>
<organism evidence="2 3">
    <name type="scientific">Microcystis aeruginosa PCC 9717</name>
    <dbReference type="NCBI Taxonomy" id="1160286"/>
    <lineage>
        <taxon>Bacteria</taxon>
        <taxon>Bacillati</taxon>
        <taxon>Cyanobacteriota</taxon>
        <taxon>Cyanophyceae</taxon>
        <taxon>Oscillatoriophycideae</taxon>
        <taxon>Chroococcales</taxon>
        <taxon>Microcystaceae</taxon>
        <taxon>Microcystis</taxon>
    </lineage>
</organism>
<dbReference type="Pfam" id="PF02624">
    <property type="entry name" value="YcaO"/>
    <property type="match status" value="1"/>
</dbReference>
<evidence type="ECO:0000259" key="1">
    <source>
        <dbReference type="PROSITE" id="PS51664"/>
    </source>
</evidence>
<dbReference type="Gene3D" id="3.30.1330.230">
    <property type="match status" value="1"/>
</dbReference>
<protein>
    <recommendedName>
        <fullName evidence="1">YcaO domain-containing protein</fullName>
    </recommendedName>
</protein>
<reference evidence="2 3" key="1">
    <citation type="submission" date="2012-04" db="EMBL/GenBank/DDBJ databases">
        <authorList>
            <person name="Genoscope - CEA"/>
        </authorList>
    </citation>
    <scope>NUCLEOTIDE SEQUENCE [LARGE SCALE GENOMIC DNA]</scope>
    <source>
        <strain evidence="2 3">9717</strain>
    </source>
</reference>
<evidence type="ECO:0000313" key="2">
    <source>
        <dbReference type="EMBL" id="CCI00583.1"/>
    </source>
</evidence>
<dbReference type="AlphaFoldDB" id="I4FY22"/>
<dbReference type="EMBL" id="CAII01000892">
    <property type="protein sequence ID" value="CCI00583.1"/>
    <property type="molecule type" value="Genomic_DNA"/>
</dbReference>
<gene>
    <name evidence="2" type="ORF">MICAB_990012</name>
</gene>
<evidence type="ECO:0000313" key="3">
    <source>
        <dbReference type="Proteomes" id="UP000003172"/>
    </source>
</evidence>
<accession>I4FY22</accession>
<dbReference type="HOGENOM" id="CLU_207215_0_0_3"/>
<proteinExistence type="predicted"/>
<dbReference type="PROSITE" id="PS51664">
    <property type="entry name" value="YCAO"/>
    <property type="match status" value="1"/>
</dbReference>
<name>I4FY22_MICAE</name>
<feature type="domain" description="YcaO" evidence="1">
    <location>
        <begin position="1"/>
        <end position="64"/>
    </location>
</feature>